<comment type="similarity">
    <text evidence="2">Belongs to the CDIP1/LITAF family.</text>
</comment>
<gene>
    <name evidence="8" type="ORF">GSPATT00009961001</name>
</gene>
<reference evidence="8 9" key="1">
    <citation type="journal article" date="2006" name="Nature">
        <title>Global trends of whole-genome duplications revealed by the ciliate Paramecium tetraurelia.</title>
        <authorList>
            <consortium name="Genoscope"/>
            <person name="Aury J.-M."/>
            <person name="Jaillon O."/>
            <person name="Duret L."/>
            <person name="Noel B."/>
            <person name="Jubin C."/>
            <person name="Porcel B.M."/>
            <person name="Segurens B."/>
            <person name="Daubin V."/>
            <person name="Anthouard V."/>
            <person name="Aiach N."/>
            <person name="Arnaiz O."/>
            <person name="Billaut A."/>
            <person name="Beisson J."/>
            <person name="Blanc I."/>
            <person name="Bouhouche K."/>
            <person name="Camara F."/>
            <person name="Duharcourt S."/>
            <person name="Guigo R."/>
            <person name="Gogendeau D."/>
            <person name="Katinka M."/>
            <person name="Keller A.-M."/>
            <person name="Kissmehl R."/>
            <person name="Klotz C."/>
            <person name="Koll F."/>
            <person name="Le Moue A."/>
            <person name="Lepere C."/>
            <person name="Malinsky S."/>
            <person name="Nowacki M."/>
            <person name="Nowak J.K."/>
            <person name="Plattner H."/>
            <person name="Poulain J."/>
            <person name="Ruiz F."/>
            <person name="Serrano V."/>
            <person name="Zagulski M."/>
            <person name="Dessen P."/>
            <person name="Betermier M."/>
            <person name="Weissenbach J."/>
            <person name="Scarpelli C."/>
            <person name="Schachter V."/>
            <person name="Sperling L."/>
            <person name="Meyer E."/>
            <person name="Cohen J."/>
            <person name="Wincker P."/>
        </authorList>
    </citation>
    <scope>NUCLEOTIDE SEQUENCE [LARGE SCALE GENOMIC DNA]</scope>
    <source>
        <strain evidence="8 9">Stock d4-2</strain>
    </source>
</reference>
<evidence type="ECO:0000313" key="8">
    <source>
        <dbReference type="EMBL" id="CAK73689.1"/>
    </source>
</evidence>
<organism evidence="8 9">
    <name type="scientific">Paramecium tetraurelia</name>
    <dbReference type="NCBI Taxonomy" id="5888"/>
    <lineage>
        <taxon>Eukaryota</taxon>
        <taxon>Sar</taxon>
        <taxon>Alveolata</taxon>
        <taxon>Ciliophora</taxon>
        <taxon>Intramacronucleata</taxon>
        <taxon>Oligohymenophorea</taxon>
        <taxon>Peniculida</taxon>
        <taxon>Parameciidae</taxon>
        <taxon>Paramecium</taxon>
    </lineage>
</organism>
<evidence type="ECO:0000256" key="4">
    <source>
        <dbReference type="ARBA" id="ARBA00022833"/>
    </source>
</evidence>
<dbReference type="SMART" id="SM00714">
    <property type="entry name" value="LITAF"/>
    <property type="match status" value="1"/>
</dbReference>
<sequence length="158" mass="17805">MIQYPDLDKRASNYKQECKLPSYPPPDENVQAIQIGQPIQANYLQNNQVNWAQQSNIPQYVPAIPNTQYPSSLQQKNFGELDKENLPPYSLSVRCPECGGMIQTKLNYVPGCLSFSICLTMCAFGLFCGCCLIPFCMNCCKRQVHQCPLCEKVLGEVK</sequence>
<dbReference type="HOGENOM" id="CLU_095549_3_0_1"/>
<keyword evidence="4" id="KW-0862">Zinc</keyword>
<dbReference type="GO" id="GO:0016020">
    <property type="term" value="C:membrane"/>
    <property type="evidence" value="ECO:0007669"/>
    <property type="project" value="UniProtKB-SubCell"/>
</dbReference>
<dbReference type="EMBL" id="CT868163">
    <property type="protein sequence ID" value="CAK73689.1"/>
    <property type="molecule type" value="Genomic_DNA"/>
</dbReference>
<evidence type="ECO:0000313" key="9">
    <source>
        <dbReference type="Proteomes" id="UP000000600"/>
    </source>
</evidence>
<keyword evidence="6" id="KW-0812">Transmembrane</keyword>
<evidence type="ECO:0000256" key="5">
    <source>
        <dbReference type="ARBA" id="ARBA00023136"/>
    </source>
</evidence>
<dbReference type="PANTHER" id="PTHR23292">
    <property type="entry name" value="LIPOPOLYSACCHARIDE-INDUCED TUMOR NECROSIS FACTOR-ALPHA FACTOR"/>
    <property type="match status" value="1"/>
</dbReference>
<name>A0CSC2_PARTE</name>
<dbReference type="PANTHER" id="PTHR23292:SF6">
    <property type="entry name" value="FI16602P1-RELATED"/>
    <property type="match status" value="1"/>
</dbReference>
<dbReference type="RefSeq" id="XP_001441086.1">
    <property type="nucleotide sequence ID" value="XM_001441049.1"/>
</dbReference>
<dbReference type="OrthoDB" id="4713066at2759"/>
<dbReference type="AlphaFoldDB" id="A0CSC2"/>
<dbReference type="Proteomes" id="UP000000600">
    <property type="component" value="Unassembled WGS sequence"/>
</dbReference>
<dbReference type="GeneID" id="5026871"/>
<comment type="subcellular location">
    <subcellularLocation>
        <location evidence="1">Membrane</location>
        <topology evidence="1">Peripheral membrane protein</topology>
    </subcellularLocation>
</comment>
<evidence type="ECO:0000256" key="2">
    <source>
        <dbReference type="ARBA" id="ARBA00005975"/>
    </source>
</evidence>
<keyword evidence="3" id="KW-0479">Metal-binding</keyword>
<dbReference type="GO" id="GO:0008270">
    <property type="term" value="F:zinc ion binding"/>
    <property type="evidence" value="ECO:0000318"/>
    <property type="project" value="GO_Central"/>
</dbReference>
<dbReference type="InterPro" id="IPR006629">
    <property type="entry name" value="LITAF"/>
</dbReference>
<dbReference type="InParanoid" id="A0CSC2"/>
<dbReference type="Pfam" id="PF10601">
    <property type="entry name" value="zf-LITAF-like"/>
    <property type="match status" value="1"/>
</dbReference>
<keyword evidence="5 6" id="KW-0472">Membrane</keyword>
<dbReference type="PROSITE" id="PS51837">
    <property type="entry name" value="LITAF"/>
    <property type="match status" value="1"/>
</dbReference>
<evidence type="ECO:0000256" key="1">
    <source>
        <dbReference type="ARBA" id="ARBA00004170"/>
    </source>
</evidence>
<evidence type="ECO:0000256" key="6">
    <source>
        <dbReference type="SAM" id="Phobius"/>
    </source>
</evidence>
<dbReference type="KEGG" id="ptm:GSPATT00009961001"/>
<feature type="domain" description="LITAF" evidence="7">
    <location>
        <begin position="75"/>
        <end position="158"/>
    </location>
</feature>
<keyword evidence="6" id="KW-1133">Transmembrane helix</keyword>
<evidence type="ECO:0000256" key="3">
    <source>
        <dbReference type="ARBA" id="ARBA00022723"/>
    </source>
</evidence>
<feature type="transmembrane region" description="Helical" evidence="6">
    <location>
        <begin position="111"/>
        <end position="135"/>
    </location>
</feature>
<dbReference type="OMA" id="CLTMCAF"/>
<keyword evidence="9" id="KW-1185">Reference proteome</keyword>
<protein>
    <recommendedName>
        <fullName evidence="7">LITAF domain-containing protein</fullName>
    </recommendedName>
</protein>
<proteinExistence type="inferred from homology"/>
<evidence type="ECO:0000259" key="7">
    <source>
        <dbReference type="PROSITE" id="PS51837"/>
    </source>
</evidence>
<accession>A0CSC2</accession>
<dbReference type="InterPro" id="IPR037519">
    <property type="entry name" value="LITAF_fam"/>
</dbReference>